<protein>
    <recommendedName>
        <fullName evidence="9">Lycopene cyclase domain-containing protein</fullName>
    </recommendedName>
</protein>
<evidence type="ECO:0000313" key="10">
    <source>
        <dbReference type="EMBL" id="OGY26072.1"/>
    </source>
</evidence>
<evidence type="ECO:0000313" key="11">
    <source>
        <dbReference type="Proteomes" id="UP000178162"/>
    </source>
</evidence>
<dbReference type="STRING" id="1802595.A2134_02940"/>
<evidence type="ECO:0000256" key="7">
    <source>
        <dbReference type="ARBA" id="ARBA00023235"/>
    </source>
</evidence>
<evidence type="ECO:0000256" key="6">
    <source>
        <dbReference type="ARBA" id="ARBA00023136"/>
    </source>
</evidence>
<keyword evidence="4" id="KW-0125">Carotenoid biosynthesis</keyword>
<dbReference type="Proteomes" id="UP000178162">
    <property type="component" value="Unassembled WGS sequence"/>
</dbReference>
<comment type="caution">
    <text evidence="10">The sequence shown here is derived from an EMBL/GenBank/DDBJ whole genome shotgun (WGS) entry which is preliminary data.</text>
</comment>
<evidence type="ECO:0000256" key="3">
    <source>
        <dbReference type="ARBA" id="ARBA00022692"/>
    </source>
</evidence>
<dbReference type="InterPro" id="IPR017825">
    <property type="entry name" value="Lycopene_cyclase_dom"/>
</dbReference>
<comment type="subcellular location">
    <subcellularLocation>
        <location evidence="1">Membrane</location>
        <topology evidence="1">Multi-pass membrane protein</topology>
    </subcellularLocation>
</comment>
<evidence type="ECO:0000256" key="5">
    <source>
        <dbReference type="ARBA" id="ARBA00022989"/>
    </source>
</evidence>
<evidence type="ECO:0000256" key="1">
    <source>
        <dbReference type="ARBA" id="ARBA00004141"/>
    </source>
</evidence>
<name>A0A1G1WEF1_9BACT</name>
<feature type="transmembrane region" description="Helical" evidence="8">
    <location>
        <begin position="192"/>
        <end position="216"/>
    </location>
</feature>
<gene>
    <name evidence="10" type="ORF">A2134_02940</name>
</gene>
<feature type="transmembrane region" description="Helical" evidence="8">
    <location>
        <begin position="31"/>
        <end position="50"/>
    </location>
</feature>
<feature type="transmembrane region" description="Helical" evidence="8">
    <location>
        <begin position="6"/>
        <end position="24"/>
    </location>
</feature>
<sequence length="228" mass="26174">MPNYTYLLGSLLLISFWLILFLFRKDLRREMLVISTVVLFSGMILQYFFWTKDWWHPETMTGTILGPEDFLGLFGIGGISSVIYGTIFSKGLSFYKHQPNISIRNIALLAFIFIALHSIAYYIFGLSSWMSWTIATTITTLFIYSLRSDLIFNSLVSGVLMVLIGIAGYQLLNFFQPGFIYSWFKLENLSGFIIIGVPIEDVAWFMTFGMFIGPIYEFLTEARSKPIN</sequence>
<comment type="pathway">
    <text evidence="2">Carotenoid biosynthesis.</text>
</comment>
<dbReference type="GO" id="GO:0016117">
    <property type="term" value="P:carotenoid biosynthetic process"/>
    <property type="evidence" value="ECO:0007669"/>
    <property type="project" value="UniProtKB-KW"/>
</dbReference>
<dbReference type="GO" id="GO:0045436">
    <property type="term" value="F:lycopene beta cyclase activity"/>
    <property type="evidence" value="ECO:0007669"/>
    <property type="project" value="UniProtKB-ARBA"/>
</dbReference>
<dbReference type="GO" id="GO:0016020">
    <property type="term" value="C:membrane"/>
    <property type="evidence" value="ECO:0007669"/>
    <property type="project" value="UniProtKB-SubCell"/>
</dbReference>
<feature type="transmembrane region" description="Helical" evidence="8">
    <location>
        <begin position="101"/>
        <end position="123"/>
    </location>
</feature>
<keyword evidence="6 8" id="KW-0472">Membrane</keyword>
<organism evidence="10 11">
    <name type="scientific">Candidatus Woykebacteria bacterium RBG_16_39_9b</name>
    <dbReference type="NCBI Taxonomy" id="1802595"/>
    <lineage>
        <taxon>Bacteria</taxon>
        <taxon>Candidatus Woykeibacteriota</taxon>
    </lineage>
</organism>
<dbReference type="GO" id="GO:0016872">
    <property type="term" value="F:intramolecular lyase activity"/>
    <property type="evidence" value="ECO:0007669"/>
    <property type="project" value="InterPro"/>
</dbReference>
<evidence type="ECO:0000256" key="8">
    <source>
        <dbReference type="SAM" id="Phobius"/>
    </source>
</evidence>
<keyword evidence="3 8" id="KW-0812">Transmembrane</keyword>
<feature type="domain" description="Lycopene cyclase" evidence="9">
    <location>
        <begin position="129"/>
        <end position="219"/>
    </location>
</feature>
<dbReference type="Pfam" id="PF18916">
    <property type="entry name" value="Lycopene_cyc"/>
    <property type="match status" value="2"/>
</dbReference>
<keyword evidence="7" id="KW-0413">Isomerase</keyword>
<keyword evidence="5 8" id="KW-1133">Transmembrane helix</keyword>
<reference evidence="10 11" key="1">
    <citation type="journal article" date="2016" name="Nat. Commun.">
        <title>Thousands of microbial genomes shed light on interconnected biogeochemical processes in an aquifer system.</title>
        <authorList>
            <person name="Anantharaman K."/>
            <person name="Brown C.T."/>
            <person name="Hug L.A."/>
            <person name="Sharon I."/>
            <person name="Castelle C.J."/>
            <person name="Probst A.J."/>
            <person name="Thomas B.C."/>
            <person name="Singh A."/>
            <person name="Wilkins M.J."/>
            <person name="Karaoz U."/>
            <person name="Brodie E.L."/>
            <person name="Williams K.H."/>
            <person name="Hubbard S.S."/>
            <person name="Banfield J.F."/>
        </authorList>
    </citation>
    <scope>NUCLEOTIDE SEQUENCE [LARGE SCALE GENOMIC DNA]</scope>
</reference>
<dbReference type="AlphaFoldDB" id="A0A1G1WEF1"/>
<evidence type="ECO:0000256" key="2">
    <source>
        <dbReference type="ARBA" id="ARBA00004829"/>
    </source>
</evidence>
<dbReference type="EMBL" id="MHCR01000002">
    <property type="protein sequence ID" value="OGY26072.1"/>
    <property type="molecule type" value="Genomic_DNA"/>
</dbReference>
<evidence type="ECO:0000256" key="4">
    <source>
        <dbReference type="ARBA" id="ARBA00022746"/>
    </source>
</evidence>
<feature type="transmembrane region" description="Helical" evidence="8">
    <location>
        <begin position="129"/>
        <end position="146"/>
    </location>
</feature>
<feature type="transmembrane region" description="Helical" evidence="8">
    <location>
        <begin position="70"/>
        <end position="89"/>
    </location>
</feature>
<proteinExistence type="predicted"/>
<evidence type="ECO:0000259" key="9">
    <source>
        <dbReference type="Pfam" id="PF18916"/>
    </source>
</evidence>
<feature type="domain" description="Lycopene cyclase" evidence="9">
    <location>
        <begin position="3"/>
        <end position="66"/>
    </location>
</feature>
<accession>A0A1G1WEF1</accession>
<feature type="transmembrane region" description="Helical" evidence="8">
    <location>
        <begin position="151"/>
        <end position="172"/>
    </location>
</feature>